<evidence type="ECO:0000256" key="3">
    <source>
        <dbReference type="ARBA" id="ARBA00022679"/>
    </source>
</evidence>
<comment type="caution">
    <text evidence="6">The sequence shown here is derived from an EMBL/GenBank/DDBJ whole genome shotgun (WGS) entry which is preliminary data.</text>
</comment>
<dbReference type="InterPro" id="IPR007657">
    <property type="entry name" value="Glycosyltransferase_61"/>
</dbReference>
<evidence type="ECO:0000256" key="2">
    <source>
        <dbReference type="ARBA" id="ARBA00022676"/>
    </source>
</evidence>
<dbReference type="PANTHER" id="PTHR20961">
    <property type="entry name" value="GLYCOSYLTRANSFERASE"/>
    <property type="match status" value="1"/>
</dbReference>
<keyword evidence="7" id="KW-1185">Reference proteome</keyword>
<evidence type="ECO:0000313" key="6">
    <source>
        <dbReference type="EMBL" id="GKV38758.1"/>
    </source>
</evidence>
<dbReference type="GO" id="GO:0000139">
    <property type="term" value="C:Golgi membrane"/>
    <property type="evidence" value="ECO:0007669"/>
    <property type="project" value="UniProtKB-SubCell"/>
</dbReference>
<keyword evidence="3" id="KW-0808">Transferase</keyword>
<dbReference type="Proteomes" id="UP001054252">
    <property type="component" value="Unassembled WGS sequence"/>
</dbReference>
<organism evidence="6 7">
    <name type="scientific">Rubroshorea leprosula</name>
    <dbReference type="NCBI Taxonomy" id="152421"/>
    <lineage>
        <taxon>Eukaryota</taxon>
        <taxon>Viridiplantae</taxon>
        <taxon>Streptophyta</taxon>
        <taxon>Embryophyta</taxon>
        <taxon>Tracheophyta</taxon>
        <taxon>Spermatophyta</taxon>
        <taxon>Magnoliopsida</taxon>
        <taxon>eudicotyledons</taxon>
        <taxon>Gunneridae</taxon>
        <taxon>Pentapetalae</taxon>
        <taxon>rosids</taxon>
        <taxon>malvids</taxon>
        <taxon>Malvales</taxon>
        <taxon>Dipterocarpaceae</taxon>
        <taxon>Rubroshorea</taxon>
    </lineage>
</organism>
<gene>
    <name evidence="6" type="ORF">SLEP1_g46636</name>
</gene>
<evidence type="ECO:0000256" key="1">
    <source>
        <dbReference type="ARBA" id="ARBA00004323"/>
    </source>
</evidence>
<accession>A0AAV5LNL4</accession>
<protein>
    <recommendedName>
        <fullName evidence="5">Glycosyltransferase 61 catalytic domain-containing protein</fullName>
    </recommendedName>
</protein>
<evidence type="ECO:0000313" key="7">
    <source>
        <dbReference type="Proteomes" id="UP001054252"/>
    </source>
</evidence>
<dbReference type="InterPro" id="IPR049625">
    <property type="entry name" value="Glyco_transf_61_cat"/>
</dbReference>
<feature type="domain" description="Glycosyltransferase 61 catalytic" evidence="5">
    <location>
        <begin position="138"/>
        <end position="296"/>
    </location>
</feature>
<evidence type="ECO:0000259" key="5">
    <source>
        <dbReference type="Pfam" id="PF04577"/>
    </source>
</evidence>
<keyword evidence="2" id="KW-0328">Glycosyltransferase</keyword>
<sequence length="392" mass="44238">MLMFNETGDDRTTFESERFSCHSDFHTDVCIADRHVRIDTKALKIYIPSSSNQSQAERLVKPYPLKEDANAMKTVTAVQILKGNITPPVCDFTHNVTAVIFSSGGFVGNMYHEFDEIILPLFLTCLHFQSRLKFIITDYQSWWVRKYNRILDKLSPYEAIDPAADGRVHCFPGAVIGLMYHGHLTLNVTEIPGGYSMFDFRKFLKESYNLKIKSVSEVKRPVLVLISRPKTRRFLNENKMVRLMEELGFQVVVVLPDMMSNLDEFSRVVNSCTGIVAAHGAGLTSELFLPAGAVVVQVVPLGLEWASTTYHGMPASEMGLKYLEYKIEPEESSLINTYARDDPVFTDIPSIMAKGYFSFRAIYVDGQDLNINLTRFRETLAEASQILGLSAP</sequence>
<dbReference type="GO" id="GO:0016763">
    <property type="term" value="F:pentosyltransferase activity"/>
    <property type="evidence" value="ECO:0007669"/>
    <property type="project" value="UniProtKB-ARBA"/>
</dbReference>
<name>A0AAV5LNL4_9ROSI</name>
<proteinExistence type="predicted"/>
<reference evidence="6 7" key="1">
    <citation type="journal article" date="2021" name="Commun. Biol.">
        <title>The genome of Shorea leprosula (Dipterocarpaceae) highlights the ecological relevance of drought in aseasonal tropical rainforests.</title>
        <authorList>
            <person name="Ng K.K.S."/>
            <person name="Kobayashi M.J."/>
            <person name="Fawcett J.A."/>
            <person name="Hatakeyama M."/>
            <person name="Paape T."/>
            <person name="Ng C.H."/>
            <person name="Ang C.C."/>
            <person name="Tnah L.H."/>
            <person name="Lee C.T."/>
            <person name="Nishiyama T."/>
            <person name="Sese J."/>
            <person name="O'Brien M.J."/>
            <person name="Copetti D."/>
            <person name="Mohd Noor M.I."/>
            <person name="Ong R.C."/>
            <person name="Putra M."/>
            <person name="Sireger I.Z."/>
            <person name="Indrioko S."/>
            <person name="Kosugi Y."/>
            <person name="Izuno A."/>
            <person name="Isagi Y."/>
            <person name="Lee S.L."/>
            <person name="Shimizu K.K."/>
        </authorList>
    </citation>
    <scope>NUCLEOTIDE SEQUENCE [LARGE SCALE GENOMIC DNA]</scope>
    <source>
        <strain evidence="6">214</strain>
    </source>
</reference>
<dbReference type="Pfam" id="PF04577">
    <property type="entry name" value="Glyco_transf_61"/>
    <property type="match status" value="1"/>
</dbReference>
<keyword evidence="4" id="KW-0325">Glycoprotein</keyword>
<comment type="subcellular location">
    <subcellularLocation>
        <location evidence="1">Golgi apparatus membrane</location>
        <topology evidence="1">Single-pass type II membrane protein</topology>
    </subcellularLocation>
</comment>
<dbReference type="EMBL" id="BPVZ01000130">
    <property type="protein sequence ID" value="GKV38758.1"/>
    <property type="molecule type" value="Genomic_DNA"/>
</dbReference>
<dbReference type="PANTHER" id="PTHR20961:SF108">
    <property type="entry name" value="GLYCOSYLTRANSFERASE"/>
    <property type="match status" value="1"/>
</dbReference>
<evidence type="ECO:0000256" key="4">
    <source>
        <dbReference type="ARBA" id="ARBA00023180"/>
    </source>
</evidence>
<dbReference type="AlphaFoldDB" id="A0AAV5LNL4"/>